<evidence type="ECO:0000256" key="5">
    <source>
        <dbReference type="SAM" id="MobiDB-lite"/>
    </source>
</evidence>
<dbReference type="CDD" id="cd03257">
    <property type="entry name" value="ABC_NikE_OppD_transporters"/>
    <property type="match status" value="2"/>
</dbReference>
<organism evidence="7 8">
    <name type="scientific">Nesterenkonia salmonea</name>
    <dbReference type="NCBI Taxonomy" id="1804987"/>
    <lineage>
        <taxon>Bacteria</taxon>
        <taxon>Bacillati</taxon>
        <taxon>Actinomycetota</taxon>
        <taxon>Actinomycetes</taxon>
        <taxon>Micrococcales</taxon>
        <taxon>Micrococcaceae</taxon>
        <taxon>Nesterenkonia</taxon>
    </lineage>
</organism>
<dbReference type="InterPro" id="IPR027417">
    <property type="entry name" value="P-loop_NTPase"/>
</dbReference>
<accession>A0A5R9BB94</accession>
<dbReference type="SUPFAM" id="SSF52540">
    <property type="entry name" value="P-loop containing nucleoside triphosphate hydrolases"/>
    <property type="match status" value="2"/>
</dbReference>
<sequence>MNRTETLHSAPQSTTTADRLDSSAHRSALLAVEDLSVAYTSRGVQRPAVDQVSFTLDRGETLAVVGESGSGKSTIAQSLIGLLPAGGNVTSGTAHLGDRSADLDLLRLSDQSMRPIRGRRIGLIPQDPSNSLNPVRTVGWSVAEAMRIHRRGDKRTRQRRTLELLERVGIDDPERRARQYPHELSGGQRQRVLIAAAIALEPELIIADEPTSALDVTVQRVILDLIDELRTELNASVLFVTHDLAVAAERADSLLVLHQGTVKERGPARTILTSPQDDYTKRLLSNAPSLLSPPDRRPVPQTDPRFVAVDGLTHRYKTGKSSFAAVKDVSFTIARGSTHALVGESGSGKTTLGRAIAGFHAPSTGSVTVGGVDVASARKRPEFRKQVQLVYQNPYGSLDPRQSVGEIVAEPLRNFGVKDRGERRRRALLELERVALPPEIADRLPRELSGGQRQRVAIARALVLRPDLLVLDEAVSALDVTIQAQILSLLEKLQQELELTYVFISHDLAVVRQIADTVSVLAAGEQVESGPTEAVFNSPEHEYTRALLSAIPRPRITPTVP</sequence>
<dbReference type="InterPro" id="IPR050319">
    <property type="entry name" value="ABC_transp_ATP-bind"/>
</dbReference>
<dbReference type="AlphaFoldDB" id="A0A5R9BB94"/>
<dbReference type="SMART" id="SM00382">
    <property type="entry name" value="AAA"/>
    <property type="match status" value="2"/>
</dbReference>
<protein>
    <submittedName>
        <fullName evidence="7">ABC transporter ATP-binding protein</fullName>
    </submittedName>
</protein>
<name>A0A5R9BB94_9MICC</name>
<reference evidence="7 8" key="1">
    <citation type="submission" date="2019-05" db="EMBL/GenBank/DDBJ databases">
        <title>Nesterenkonia sp. GY074 isolated from the Southern Atlantic Ocean.</title>
        <authorList>
            <person name="Zhang G."/>
        </authorList>
    </citation>
    <scope>NUCLEOTIDE SEQUENCE [LARGE SCALE GENOMIC DNA]</scope>
    <source>
        <strain evidence="7 8">GY074</strain>
    </source>
</reference>
<keyword evidence="4 7" id="KW-0067">ATP-binding</keyword>
<evidence type="ECO:0000313" key="8">
    <source>
        <dbReference type="Proteomes" id="UP000310458"/>
    </source>
</evidence>
<dbReference type="GO" id="GO:0055085">
    <property type="term" value="P:transmembrane transport"/>
    <property type="evidence" value="ECO:0007669"/>
    <property type="project" value="UniProtKB-ARBA"/>
</dbReference>
<evidence type="ECO:0000256" key="4">
    <source>
        <dbReference type="ARBA" id="ARBA00022840"/>
    </source>
</evidence>
<dbReference type="GO" id="GO:0005524">
    <property type="term" value="F:ATP binding"/>
    <property type="evidence" value="ECO:0007669"/>
    <property type="project" value="UniProtKB-KW"/>
</dbReference>
<keyword evidence="8" id="KW-1185">Reference proteome</keyword>
<dbReference type="Pfam" id="PF08352">
    <property type="entry name" value="oligo_HPY"/>
    <property type="match status" value="1"/>
</dbReference>
<dbReference type="RefSeq" id="WP_138253626.1">
    <property type="nucleotide sequence ID" value="NZ_VAVZ01000031.1"/>
</dbReference>
<dbReference type="PROSITE" id="PS00211">
    <property type="entry name" value="ABC_TRANSPORTER_1"/>
    <property type="match status" value="2"/>
</dbReference>
<evidence type="ECO:0000313" key="7">
    <source>
        <dbReference type="EMBL" id="TLP94873.1"/>
    </source>
</evidence>
<dbReference type="PANTHER" id="PTHR43776">
    <property type="entry name" value="TRANSPORT ATP-BINDING PROTEIN"/>
    <property type="match status" value="1"/>
</dbReference>
<dbReference type="GO" id="GO:0016887">
    <property type="term" value="F:ATP hydrolysis activity"/>
    <property type="evidence" value="ECO:0007669"/>
    <property type="project" value="InterPro"/>
</dbReference>
<feature type="domain" description="ABC transporter" evidence="6">
    <location>
        <begin position="30"/>
        <end position="284"/>
    </location>
</feature>
<evidence type="ECO:0000256" key="2">
    <source>
        <dbReference type="ARBA" id="ARBA00022448"/>
    </source>
</evidence>
<evidence type="ECO:0000259" key="6">
    <source>
        <dbReference type="PROSITE" id="PS50893"/>
    </source>
</evidence>
<dbReference type="PROSITE" id="PS50893">
    <property type="entry name" value="ABC_TRANSPORTER_2"/>
    <property type="match status" value="2"/>
</dbReference>
<dbReference type="Gene3D" id="3.40.50.300">
    <property type="entry name" value="P-loop containing nucleotide triphosphate hydrolases"/>
    <property type="match status" value="2"/>
</dbReference>
<comment type="similarity">
    <text evidence="1">Belongs to the ABC transporter superfamily.</text>
</comment>
<evidence type="ECO:0000256" key="3">
    <source>
        <dbReference type="ARBA" id="ARBA00022741"/>
    </source>
</evidence>
<dbReference type="EMBL" id="VAVZ01000031">
    <property type="protein sequence ID" value="TLP94873.1"/>
    <property type="molecule type" value="Genomic_DNA"/>
</dbReference>
<dbReference type="FunFam" id="3.40.50.300:FF:000016">
    <property type="entry name" value="Oligopeptide ABC transporter ATP-binding component"/>
    <property type="match status" value="1"/>
</dbReference>
<dbReference type="InterPro" id="IPR003439">
    <property type="entry name" value="ABC_transporter-like_ATP-bd"/>
</dbReference>
<dbReference type="Proteomes" id="UP000310458">
    <property type="component" value="Unassembled WGS sequence"/>
</dbReference>
<comment type="caution">
    <text evidence="7">The sequence shown here is derived from an EMBL/GenBank/DDBJ whole genome shotgun (WGS) entry which is preliminary data.</text>
</comment>
<dbReference type="NCBIfam" id="NF007739">
    <property type="entry name" value="PRK10419.1"/>
    <property type="match status" value="2"/>
</dbReference>
<dbReference type="Pfam" id="PF00005">
    <property type="entry name" value="ABC_tran"/>
    <property type="match status" value="2"/>
</dbReference>
<keyword evidence="3" id="KW-0547">Nucleotide-binding</keyword>
<feature type="domain" description="ABC transporter" evidence="6">
    <location>
        <begin position="307"/>
        <end position="548"/>
    </location>
</feature>
<dbReference type="OrthoDB" id="4008250at2"/>
<dbReference type="InterPro" id="IPR003593">
    <property type="entry name" value="AAA+_ATPase"/>
</dbReference>
<gene>
    <name evidence="7" type="ORF">FEF26_11215</name>
</gene>
<keyword evidence="2" id="KW-0813">Transport</keyword>
<dbReference type="InterPro" id="IPR013563">
    <property type="entry name" value="Oligopep_ABC_C"/>
</dbReference>
<feature type="region of interest" description="Disordered" evidence="5">
    <location>
        <begin position="1"/>
        <end position="22"/>
    </location>
</feature>
<proteinExistence type="inferred from homology"/>
<feature type="compositionally biased region" description="Polar residues" evidence="5">
    <location>
        <begin position="1"/>
        <end position="17"/>
    </location>
</feature>
<dbReference type="InterPro" id="IPR017871">
    <property type="entry name" value="ABC_transporter-like_CS"/>
</dbReference>
<dbReference type="GO" id="GO:0015833">
    <property type="term" value="P:peptide transport"/>
    <property type="evidence" value="ECO:0007669"/>
    <property type="project" value="InterPro"/>
</dbReference>
<dbReference type="NCBIfam" id="NF008453">
    <property type="entry name" value="PRK11308.1"/>
    <property type="match status" value="2"/>
</dbReference>
<evidence type="ECO:0000256" key="1">
    <source>
        <dbReference type="ARBA" id="ARBA00005417"/>
    </source>
</evidence>
<dbReference type="PANTHER" id="PTHR43776:SF7">
    <property type="entry name" value="D,D-DIPEPTIDE TRANSPORT ATP-BINDING PROTEIN DDPF-RELATED"/>
    <property type="match status" value="1"/>
</dbReference>